<dbReference type="NCBIfam" id="TIGR02532">
    <property type="entry name" value="IV_pilin_GFxxxE"/>
    <property type="match status" value="1"/>
</dbReference>
<evidence type="ECO:0000256" key="1">
    <source>
        <dbReference type="SAM" id="Phobius"/>
    </source>
</evidence>
<proteinExistence type="predicted"/>
<reference evidence="2 3" key="1">
    <citation type="journal article" date="2002" name="DNA Res.">
        <title>Complete genome structure of the thermophilic cyanobacterium Thermosynechococcus elongatus BP-1.</title>
        <authorList>
            <person name="Nakamura Y."/>
            <person name="Kaneko T."/>
            <person name="Sato S."/>
            <person name="Ikeuchi M."/>
            <person name="Katoh H."/>
            <person name="Sasamoto S."/>
            <person name="Watanabe A."/>
            <person name="Iriguchi M."/>
            <person name="Kawashima K."/>
            <person name="Kimura T."/>
            <person name="Kishida Y."/>
            <person name="Kiyokawa C."/>
            <person name="Kohara M."/>
            <person name="Matsumoto M."/>
            <person name="Matsuno A."/>
            <person name="Nakazaki N."/>
            <person name="Shimpo S."/>
            <person name="Sugimoto M."/>
            <person name="Takeuchi C."/>
            <person name="Yamada M."/>
            <person name="Tabata S."/>
        </authorList>
    </citation>
    <scope>NUCLEOTIDE SEQUENCE [LARGE SCALE GENOMIC DNA]</scope>
    <source>
        <strain evidence="3">IAM M-273 / NIES-2133 / BP-1</strain>
    </source>
</reference>
<name>Q8DL18_THEVB</name>
<sequence>MRGMERRQRGYTMTEVLVVIVVIAIVVGIGTMSLFPLLQRQRVRAAANNARNVLRLAQATAKKQKLPWIAAFRNTDLGPQWSINPVGSDRERWQWQPLVDDDEQLVMVMWGTDFYSPLTNEDNQHSPLTNEDNQRLECWQPAAQASPMQQCELAFDYQGRVITPVTPRRISFSIYAYESAYLQCVRVSTILGGMRIEEGKSCGEYRE</sequence>
<keyword evidence="1" id="KW-1133">Transmembrane helix</keyword>
<dbReference type="KEGG" id="tel:tlr0681"/>
<dbReference type="SUPFAM" id="SSF54523">
    <property type="entry name" value="Pili subunits"/>
    <property type="match status" value="1"/>
</dbReference>
<dbReference type="STRING" id="197221.gene:10747271"/>
<dbReference type="AlphaFoldDB" id="Q8DL18"/>
<dbReference type="Pfam" id="PF07963">
    <property type="entry name" value="N_methyl"/>
    <property type="match status" value="1"/>
</dbReference>
<gene>
    <name evidence="2" type="ordered locus">tlr0681</name>
</gene>
<dbReference type="eggNOG" id="COG4970">
    <property type="taxonomic scope" value="Bacteria"/>
</dbReference>
<organism evidence="2 3">
    <name type="scientific">Thermosynechococcus vestitus (strain NIES-2133 / IAM M-273 / BP-1)</name>
    <dbReference type="NCBI Taxonomy" id="197221"/>
    <lineage>
        <taxon>Bacteria</taxon>
        <taxon>Bacillati</taxon>
        <taxon>Cyanobacteriota</taxon>
        <taxon>Cyanophyceae</taxon>
        <taxon>Acaryochloridales</taxon>
        <taxon>Thermosynechococcaceae</taxon>
        <taxon>Thermosynechococcus</taxon>
    </lineage>
</organism>
<dbReference type="Proteomes" id="UP000000440">
    <property type="component" value="Chromosome"/>
</dbReference>
<dbReference type="Gene3D" id="3.30.700.10">
    <property type="entry name" value="Glycoprotein, Type 4 Pilin"/>
    <property type="match status" value="1"/>
</dbReference>
<dbReference type="InterPro" id="IPR012902">
    <property type="entry name" value="N_methyl_site"/>
</dbReference>
<dbReference type="InterPro" id="IPR045584">
    <property type="entry name" value="Pilin-like"/>
</dbReference>
<protein>
    <submittedName>
        <fullName evidence="2">Tlr0681 protein</fullName>
    </submittedName>
</protein>
<keyword evidence="1" id="KW-0812">Transmembrane</keyword>
<dbReference type="EMBL" id="BA000039">
    <property type="protein sequence ID" value="BAC08232.1"/>
    <property type="molecule type" value="Genomic_DNA"/>
</dbReference>
<keyword evidence="1" id="KW-0472">Membrane</keyword>
<keyword evidence="3" id="KW-1185">Reference proteome</keyword>
<accession>Q8DL18</accession>
<feature type="transmembrane region" description="Helical" evidence="1">
    <location>
        <begin position="12"/>
        <end position="38"/>
    </location>
</feature>
<dbReference type="EnsemblBacteria" id="BAC08232">
    <property type="protein sequence ID" value="BAC08232"/>
    <property type="gene ID" value="BAC08232"/>
</dbReference>
<evidence type="ECO:0000313" key="2">
    <source>
        <dbReference type="EMBL" id="BAC08232.1"/>
    </source>
</evidence>
<evidence type="ECO:0000313" key="3">
    <source>
        <dbReference type="Proteomes" id="UP000000440"/>
    </source>
</evidence>